<evidence type="ECO:0000256" key="1">
    <source>
        <dbReference type="ARBA" id="ARBA00004613"/>
    </source>
</evidence>
<dbReference type="FunCoup" id="A0A6P8S6J1">
    <property type="interactions" value="482"/>
</dbReference>
<reference evidence="9" key="1">
    <citation type="submission" date="2025-08" db="UniProtKB">
        <authorList>
            <consortium name="RefSeq"/>
        </authorList>
    </citation>
    <scope>IDENTIFICATION</scope>
</reference>
<dbReference type="KEGG" id="gsh:117366339"/>
<feature type="compositionally biased region" description="Basic residues" evidence="6">
    <location>
        <begin position="92"/>
        <end position="106"/>
    </location>
</feature>
<accession>A0A6P8S6J1</accession>
<dbReference type="GeneID" id="117366339"/>
<evidence type="ECO:0000256" key="4">
    <source>
        <dbReference type="ARBA" id="ARBA00022729"/>
    </source>
</evidence>
<dbReference type="OrthoDB" id="9907777at2759"/>
<dbReference type="GO" id="GO:0005179">
    <property type="term" value="F:hormone activity"/>
    <property type="evidence" value="ECO:0007669"/>
    <property type="project" value="InterPro"/>
</dbReference>
<evidence type="ECO:0000256" key="5">
    <source>
        <dbReference type="ARBA" id="ARBA00023157"/>
    </source>
</evidence>
<dbReference type="PANTHER" id="PTHR23414:SF2">
    <property type="entry name" value="PROTEIN ADM2"/>
    <property type="match status" value="1"/>
</dbReference>
<comment type="subcellular location">
    <subcellularLocation>
        <location evidence="1">Secreted</location>
    </subcellularLocation>
</comment>
<dbReference type="GO" id="GO:0003073">
    <property type="term" value="P:regulation of systemic arterial blood pressure"/>
    <property type="evidence" value="ECO:0007669"/>
    <property type="project" value="TreeGrafter"/>
</dbReference>
<dbReference type="GO" id="GO:0007189">
    <property type="term" value="P:adenylate cyclase-activating G protein-coupled receptor signaling pathway"/>
    <property type="evidence" value="ECO:0007669"/>
    <property type="project" value="TreeGrafter"/>
</dbReference>
<dbReference type="AlphaFoldDB" id="A0A6P8S6J1"/>
<evidence type="ECO:0000313" key="9">
    <source>
        <dbReference type="RefSeq" id="XP_033813497.1"/>
    </source>
</evidence>
<feature type="region of interest" description="Disordered" evidence="6">
    <location>
        <begin position="29"/>
        <end position="54"/>
    </location>
</feature>
<dbReference type="PANTHER" id="PTHR23414">
    <property type="entry name" value="ADRENOMEDULLIN, ADM"/>
    <property type="match status" value="1"/>
</dbReference>
<dbReference type="InterPro" id="IPR051665">
    <property type="entry name" value="Adrenomedullin-reg_peptide"/>
</dbReference>
<evidence type="ECO:0000256" key="7">
    <source>
        <dbReference type="SAM" id="SignalP"/>
    </source>
</evidence>
<dbReference type="GO" id="GO:0005576">
    <property type="term" value="C:extracellular region"/>
    <property type="evidence" value="ECO:0007669"/>
    <property type="project" value="UniProtKB-SubCell"/>
</dbReference>
<feature type="compositionally biased region" description="Polar residues" evidence="6">
    <location>
        <begin position="141"/>
        <end position="151"/>
    </location>
</feature>
<feature type="region of interest" description="Disordered" evidence="6">
    <location>
        <begin position="72"/>
        <end position="106"/>
    </location>
</feature>
<keyword evidence="8" id="KW-1185">Reference proteome</keyword>
<protein>
    <submittedName>
        <fullName evidence="9">Protein ADM2 isoform X1</fullName>
    </submittedName>
</protein>
<dbReference type="InParanoid" id="A0A6P8S6J1"/>
<proteinExistence type="inferred from homology"/>
<dbReference type="InterPro" id="IPR021116">
    <property type="entry name" value="Calcitonin/adrenomedullin"/>
</dbReference>
<keyword evidence="3" id="KW-0964">Secreted</keyword>
<dbReference type="Pfam" id="PF00214">
    <property type="entry name" value="Calc_CGRP_IAPP"/>
    <property type="match status" value="1"/>
</dbReference>
<keyword evidence="4 7" id="KW-0732">Signal</keyword>
<evidence type="ECO:0000256" key="2">
    <source>
        <dbReference type="ARBA" id="ARBA00010575"/>
    </source>
</evidence>
<dbReference type="CTD" id="79924"/>
<comment type="similarity">
    <text evidence="2">Belongs to the adrenomedullin family.</text>
</comment>
<name>A0A6P8S6J1_GEOSA</name>
<feature type="signal peptide" evidence="7">
    <location>
        <begin position="1"/>
        <end position="24"/>
    </location>
</feature>
<feature type="region of interest" description="Disordered" evidence="6">
    <location>
        <begin position="132"/>
        <end position="151"/>
    </location>
</feature>
<evidence type="ECO:0000313" key="8">
    <source>
        <dbReference type="Proteomes" id="UP000515159"/>
    </source>
</evidence>
<dbReference type="GO" id="GO:0010460">
    <property type="term" value="P:positive regulation of heart rate"/>
    <property type="evidence" value="ECO:0007669"/>
    <property type="project" value="TreeGrafter"/>
</dbReference>
<evidence type="ECO:0000256" key="6">
    <source>
        <dbReference type="SAM" id="MobiDB-lite"/>
    </source>
</evidence>
<gene>
    <name evidence="9" type="primary">ADM2</name>
</gene>
<dbReference type="Proteomes" id="UP000515159">
    <property type="component" value="Chromosome 9"/>
</dbReference>
<feature type="chain" id="PRO_5027565382" evidence="7">
    <location>
        <begin position="25"/>
        <end position="151"/>
    </location>
</feature>
<feature type="compositionally biased region" description="Basic and acidic residues" evidence="6">
    <location>
        <begin position="37"/>
        <end position="46"/>
    </location>
</feature>
<keyword evidence="5" id="KW-1015">Disulfide bond</keyword>
<dbReference type="RefSeq" id="XP_033813497.1">
    <property type="nucleotide sequence ID" value="XM_033957606.1"/>
</dbReference>
<evidence type="ECO:0000256" key="3">
    <source>
        <dbReference type="ARBA" id="ARBA00022525"/>
    </source>
</evidence>
<organism evidence="8 9">
    <name type="scientific">Geotrypetes seraphini</name>
    <name type="common">Gaboon caecilian</name>
    <name type="synonym">Caecilia seraphini</name>
    <dbReference type="NCBI Taxonomy" id="260995"/>
    <lineage>
        <taxon>Eukaryota</taxon>
        <taxon>Metazoa</taxon>
        <taxon>Chordata</taxon>
        <taxon>Craniata</taxon>
        <taxon>Vertebrata</taxon>
        <taxon>Euteleostomi</taxon>
        <taxon>Amphibia</taxon>
        <taxon>Gymnophiona</taxon>
        <taxon>Geotrypetes</taxon>
    </lineage>
</organism>
<sequence length="151" mass="17084">MSVLMVALACVSLLCLQQLPITQSLPLSPAQRNLQPKSREPPDRALMDGNPKQGPMIHLFKNAWAAMDTRREKTAVHGPRPARQQRQTQSRFRGKRHSHSRTHHHPHLMRVGCVLGTCQVQNLSHRLWQLKGQVGREDSSRISPNSPHSYG</sequence>